<sequence>MLSLLTAQAVSLIGTRMSMIAIPWLVLVTSGSATQTGLVAFAEMTPLVIGKVLAGPLIDRVGPRIMSVTTDAISMIFVAAIPALHHFDRLPFGVLLVLVAGLGAARGPGDVAKQALVPEVAAIAEVPLERVTGMIGTLERIAGTAGPALAGILIALVDPLFALYIDAATFAVAALIIGLVLPRRARAAAPTRPEDSPPTVPDGTENETYRQQLAIGARFLAGDKLLLWIAIMLAVTNLIDAGWSTVLLPVWARQDGGGPAAIGAVGTAFGGAAIIGSALATGFAHRLPRRLTYLVAFLIGGAPRFVVLAVGAPLWVVLVVSVADGIAIGFVNPILSAVLFERIPPNLLGRVTSLSGALSFAGIPLGGLLCGAAIAALGLSPALLVAGALYFAVTVLPAFNPVWREMDSRPVTAGSDPEDPAPAAPATVDREQPASRS</sequence>
<dbReference type="PROSITE" id="PS50850">
    <property type="entry name" value="MFS"/>
    <property type="match status" value="1"/>
</dbReference>
<dbReference type="Gene3D" id="1.20.1250.20">
    <property type="entry name" value="MFS general substrate transporter like domains"/>
    <property type="match status" value="1"/>
</dbReference>
<keyword evidence="4 7" id="KW-1133">Transmembrane helix</keyword>
<dbReference type="SUPFAM" id="SSF103473">
    <property type="entry name" value="MFS general substrate transporter"/>
    <property type="match status" value="1"/>
</dbReference>
<evidence type="ECO:0000256" key="7">
    <source>
        <dbReference type="SAM" id="Phobius"/>
    </source>
</evidence>
<feature type="transmembrane region" description="Helical" evidence="7">
    <location>
        <begin position="382"/>
        <end position="399"/>
    </location>
</feature>
<accession>A0ABP6Z9Z1</accession>
<organism evidence="9 10">
    <name type="scientific">Kineosporia mesophila</name>
    <dbReference type="NCBI Taxonomy" id="566012"/>
    <lineage>
        <taxon>Bacteria</taxon>
        <taxon>Bacillati</taxon>
        <taxon>Actinomycetota</taxon>
        <taxon>Actinomycetes</taxon>
        <taxon>Kineosporiales</taxon>
        <taxon>Kineosporiaceae</taxon>
        <taxon>Kineosporia</taxon>
    </lineage>
</organism>
<dbReference type="PANTHER" id="PTHR23513:SF6">
    <property type="entry name" value="MAJOR FACILITATOR SUPERFAMILY ASSOCIATED DOMAIN-CONTAINING PROTEIN"/>
    <property type="match status" value="1"/>
</dbReference>
<keyword evidence="2" id="KW-1003">Cell membrane</keyword>
<evidence type="ECO:0000256" key="4">
    <source>
        <dbReference type="ARBA" id="ARBA00022989"/>
    </source>
</evidence>
<name>A0ABP6Z9Z1_9ACTN</name>
<feature type="compositionally biased region" description="Basic and acidic residues" evidence="6">
    <location>
        <begin position="428"/>
        <end position="437"/>
    </location>
</feature>
<gene>
    <name evidence="9" type="ORF">GCM10022223_16340</name>
</gene>
<feature type="transmembrane region" description="Helical" evidence="7">
    <location>
        <begin position="65"/>
        <end position="84"/>
    </location>
</feature>
<protein>
    <submittedName>
        <fullName evidence="9">MFS transporter</fullName>
    </submittedName>
</protein>
<evidence type="ECO:0000256" key="2">
    <source>
        <dbReference type="ARBA" id="ARBA00022475"/>
    </source>
</evidence>
<feature type="transmembrane region" description="Helical" evidence="7">
    <location>
        <begin position="352"/>
        <end position="376"/>
    </location>
</feature>
<evidence type="ECO:0000313" key="9">
    <source>
        <dbReference type="EMBL" id="GAA3601363.1"/>
    </source>
</evidence>
<evidence type="ECO:0000313" key="10">
    <source>
        <dbReference type="Proteomes" id="UP001501074"/>
    </source>
</evidence>
<keyword evidence="5 7" id="KW-0472">Membrane</keyword>
<keyword evidence="3 7" id="KW-0812">Transmembrane</keyword>
<feature type="transmembrane region" description="Helical" evidence="7">
    <location>
        <begin position="291"/>
        <end position="310"/>
    </location>
</feature>
<feature type="transmembrane region" description="Helical" evidence="7">
    <location>
        <begin position="316"/>
        <end position="340"/>
    </location>
</feature>
<evidence type="ECO:0000256" key="3">
    <source>
        <dbReference type="ARBA" id="ARBA00022692"/>
    </source>
</evidence>
<dbReference type="Proteomes" id="UP001501074">
    <property type="component" value="Unassembled WGS sequence"/>
</dbReference>
<proteinExistence type="predicted"/>
<evidence type="ECO:0000256" key="5">
    <source>
        <dbReference type="ARBA" id="ARBA00023136"/>
    </source>
</evidence>
<feature type="transmembrane region" description="Helical" evidence="7">
    <location>
        <begin position="260"/>
        <end position="284"/>
    </location>
</feature>
<feature type="transmembrane region" description="Helical" evidence="7">
    <location>
        <begin position="90"/>
        <end position="107"/>
    </location>
</feature>
<dbReference type="InterPro" id="IPR020846">
    <property type="entry name" value="MFS_dom"/>
</dbReference>
<reference evidence="10" key="1">
    <citation type="journal article" date="2019" name="Int. J. Syst. Evol. Microbiol.">
        <title>The Global Catalogue of Microorganisms (GCM) 10K type strain sequencing project: providing services to taxonomists for standard genome sequencing and annotation.</title>
        <authorList>
            <consortium name="The Broad Institute Genomics Platform"/>
            <consortium name="The Broad Institute Genome Sequencing Center for Infectious Disease"/>
            <person name="Wu L."/>
            <person name="Ma J."/>
        </authorList>
    </citation>
    <scope>NUCLEOTIDE SEQUENCE [LARGE SCALE GENOMIC DNA]</scope>
    <source>
        <strain evidence="10">JCM 16902</strain>
    </source>
</reference>
<evidence type="ECO:0000256" key="6">
    <source>
        <dbReference type="SAM" id="MobiDB-lite"/>
    </source>
</evidence>
<evidence type="ECO:0000256" key="1">
    <source>
        <dbReference type="ARBA" id="ARBA00004651"/>
    </source>
</evidence>
<dbReference type="PANTHER" id="PTHR23513">
    <property type="entry name" value="INTEGRAL MEMBRANE EFFLUX PROTEIN-RELATED"/>
    <property type="match status" value="1"/>
</dbReference>
<dbReference type="Pfam" id="PF07690">
    <property type="entry name" value="MFS_1"/>
    <property type="match status" value="1"/>
</dbReference>
<feature type="transmembrane region" description="Helical" evidence="7">
    <location>
        <begin position="163"/>
        <end position="182"/>
    </location>
</feature>
<dbReference type="CDD" id="cd06173">
    <property type="entry name" value="MFS_MefA_like"/>
    <property type="match status" value="1"/>
</dbReference>
<feature type="transmembrane region" description="Helical" evidence="7">
    <location>
        <begin position="225"/>
        <end position="248"/>
    </location>
</feature>
<feature type="domain" description="Major facilitator superfamily (MFS) profile" evidence="8">
    <location>
        <begin position="1"/>
        <end position="405"/>
    </location>
</feature>
<dbReference type="InterPro" id="IPR011701">
    <property type="entry name" value="MFS"/>
</dbReference>
<comment type="subcellular location">
    <subcellularLocation>
        <location evidence="1">Cell membrane</location>
        <topology evidence="1">Multi-pass membrane protein</topology>
    </subcellularLocation>
</comment>
<feature type="region of interest" description="Disordered" evidence="6">
    <location>
        <begin position="409"/>
        <end position="437"/>
    </location>
</feature>
<dbReference type="EMBL" id="BAAAZO010000002">
    <property type="protein sequence ID" value="GAA3601363.1"/>
    <property type="molecule type" value="Genomic_DNA"/>
</dbReference>
<evidence type="ECO:0000259" key="8">
    <source>
        <dbReference type="PROSITE" id="PS50850"/>
    </source>
</evidence>
<dbReference type="InterPro" id="IPR036259">
    <property type="entry name" value="MFS_trans_sf"/>
</dbReference>
<keyword evidence="10" id="KW-1185">Reference proteome</keyword>
<comment type="caution">
    <text evidence="9">The sequence shown here is derived from an EMBL/GenBank/DDBJ whole genome shotgun (WGS) entry which is preliminary data.</text>
</comment>